<keyword evidence="3" id="KW-0804">Transcription</keyword>
<evidence type="ECO:0000313" key="7">
    <source>
        <dbReference type="Proteomes" id="UP001500466"/>
    </source>
</evidence>
<evidence type="ECO:0000256" key="4">
    <source>
        <dbReference type="PROSITE-ProRule" id="PRU00335"/>
    </source>
</evidence>
<comment type="caution">
    <text evidence="6">The sequence shown here is derived from an EMBL/GenBank/DDBJ whole genome shotgun (WGS) entry which is preliminary data.</text>
</comment>
<proteinExistence type="predicted"/>
<evidence type="ECO:0000259" key="5">
    <source>
        <dbReference type="PROSITE" id="PS50977"/>
    </source>
</evidence>
<dbReference type="PROSITE" id="PS50977">
    <property type="entry name" value="HTH_TETR_2"/>
    <property type="match status" value="1"/>
</dbReference>
<dbReference type="Pfam" id="PF00440">
    <property type="entry name" value="TetR_N"/>
    <property type="match status" value="1"/>
</dbReference>
<dbReference type="Gene3D" id="1.10.357.10">
    <property type="entry name" value="Tetracycline Repressor, domain 2"/>
    <property type="match status" value="1"/>
</dbReference>
<dbReference type="PANTHER" id="PTHR30055">
    <property type="entry name" value="HTH-TYPE TRANSCRIPTIONAL REGULATOR RUTR"/>
    <property type="match status" value="1"/>
</dbReference>
<keyword evidence="1" id="KW-0805">Transcription regulation</keyword>
<dbReference type="RefSeq" id="WP_345676689.1">
    <property type="nucleotide sequence ID" value="NZ_BAABHS010000012.1"/>
</dbReference>
<evidence type="ECO:0000256" key="2">
    <source>
        <dbReference type="ARBA" id="ARBA00023125"/>
    </source>
</evidence>
<evidence type="ECO:0000313" key="6">
    <source>
        <dbReference type="EMBL" id="GAA4968903.1"/>
    </source>
</evidence>
<dbReference type="PANTHER" id="PTHR30055:SF234">
    <property type="entry name" value="HTH-TYPE TRANSCRIPTIONAL REGULATOR BETI"/>
    <property type="match status" value="1"/>
</dbReference>
<protein>
    <submittedName>
        <fullName evidence="6">TetR/AcrR family transcriptional regulator</fullName>
    </submittedName>
</protein>
<gene>
    <name evidence="6" type="ORF">GCM10023205_37650</name>
</gene>
<dbReference type="SUPFAM" id="SSF48498">
    <property type="entry name" value="Tetracyclin repressor-like, C-terminal domain"/>
    <property type="match status" value="1"/>
</dbReference>
<evidence type="ECO:0000256" key="3">
    <source>
        <dbReference type="ARBA" id="ARBA00023163"/>
    </source>
</evidence>
<accession>A0ABP9HDZ6</accession>
<dbReference type="Proteomes" id="UP001500466">
    <property type="component" value="Unassembled WGS sequence"/>
</dbReference>
<dbReference type="InterPro" id="IPR001647">
    <property type="entry name" value="HTH_TetR"/>
</dbReference>
<reference evidence="7" key="1">
    <citation type="journal article" date="2019" name="Int. J. Syst. Evol. Microbiol.">
        <title>The Global Catalogue of Microorganisms (GCM) 10K type strain sequencing project: providing services to taxonomists for standard genome sequencing and annotation.</title>
        <authorList>
            <consortium name="The Broad Institute Genomics Platform"/>
            <consortium name="The Broad Institute Genome Sequencing Center for Infectious Disease"/>
            <person name="Wu L."/>
            <person name="Ma J."/>
        </authorList>
    </citation>
    <scope>NUCLEOTIDE SEQUENCE [LARGE SCALE GENOMIC DNA]</scope>
    <source>
        <strain evidence="7">JCM 17986</strain>
    </source>
</reference>
<evidence type="ECO:0000256" key="1">
    <source>
        <dbReference type="ARBA" id="ARBA00023015"/>
    </source>
</evidence>
<dbReference type="InterPro" id="IPR050109">
    <property type="entry name" value="HTH-type_TetR-like_transc_reg"/>
</dbReference>
<keyword evidence="7" id="KW-1185">Reference proteome</keyword>
<organism evidence="6 7">
    <name type="scientific">Yinghuangia aomiensis</name>
    <dbReference type="NCBI Taxonomy" id="676205"/>
    <lineage>
        <taxon>Bacteria</taxon>
        <taxon>Bacillati</taxon>
        <taxon>Actinomycetota</taxon>
        <taxon>Actinomycetes</taxon>
        <taxon>Kitasatosporales</taxon>
        <taxon>Streptomycetaceae</taxon>
        <taxon>Yinghuangia</taxon>
    </lineage>
</organism>
<feature type="domain" description="HTH tetR-type" evidence="5">
    <location>
        <begin position="22"/>
        <end position="80"/>
    </location>
</feature>
<dbReference type="InterPro" id="IPR036271">
    <property type="entry name" value="Tet_transcr_reg_TetR-rel_C_sf"/>
</dbReference>
<feature type="DNA-binding region" description="H-T-H motif" evidence="4">
    <location>
        <begin position="43"/>
        <end position="62"/>
    </location>
</feature>
<keyword evidence="2 4" id="KW-0238">DNA-binding</keyword>
<sequence>MARTESRAGGAGGGPRRRADAERSIEAILDAAQAGLADHPQLTMAELARAAGVGRVTLYTHFASREAVLGAVLERAVDEASAAIEAAAPREGSAAEALDRLVRTSWRVLDRHRRLFAVAHAELPPADMRRHHERALAHVEQLIERGRDEGDFRSDLPTTWLLSAVYSLMHAAAEDVNSGQLTAEQAPEVLVAMILPAVRGR</sequence>
<dbReference type="SUPFAM" id="SSF46689">
    <property type="entry name" value="Homeodomain-like"/>
    <property type="match status" value="1"/>
</dbReference>
<name>A0ABP9HDZ6_9ACTN</name>
<dbReference type="EMBL" id="BAABHS010000012">
    <property type="protein sequence ID" value="GAA4968903.1"/>
    <property type="molecule type" value="Genomic_DNA"/>
</dbReference>
<dbReference type="InterPro" id="IPR009057">
    <property type="entry name" value="Homeodomain-like_sf"/>
</dbReference>